<comment type="caution">
    <text evidence="2">The sequence shown here is derived from an EMBL/GenBank/DDBJ whole genome shotgun (WGS) entry which is preliminary data.</text>
</comment>
<reference evidence="2 3" key="1">
    <citation type="submission" date="2024-01" db="EMBL/GenBank/DDBJ databases">
        <authorList>
            <person name="Allen C."/>
            <person name="Tagirdzhanova G."/>
        </authorList>
    </citation>
    <scope>NUCLEOTIDE SEQUENCE [LARGE SCALE GENOMIC DNA]</scope>
</reference>
<sequence>MSSFTVDEMKEVHKRLSDIIADASQELADLQGMSAFVGGLDLDGEDQQLLVDAAASARGRRNMGTAAKTAAETKAECERLYAEVQSKMGRAWMKKYDLQVQKRALDAEAKA</sequence>
<evidence type="ECO:0000256" key="1">
    <source>
        <dbReference type="SAM" id="Coils"/>
    </source>
</evidence>
<name>A0ABP0BZX2_9PEZI</name>
<evidence type="ECO:0000313" key="2">
    <source>
        <dbReference type="EMBL" id="CAK7224624.1"/>
    </source>
</evidence>
<evidence type="ECO:0000313" key="3">
    <source>
        <dbReference type="Proteomes" id="UP001642405"/>
    </source>
</evidence>
<proteinExistence type="predicted"/>
<gene>
    <name evidence="2" type="ORF">SCUCBS95973_005584</name>
</gene>
<feature type="coiled-coil region" evidence="1">
    <location>
        <begin position="6"/>
        <end position="33"/>
    </location>
</feature>
<organism evidence="2 3">
    <name type="scientific">Sporothrix curviconia</name>
    <dbReference type="NCBI Taxonomy" id="1260050"/>
    <lineage>
        <taxon>Eukaryota</taxon>
        <taxon>Fungi</taxon>
        <taxon>Dikarya</taxon>
        <taxon>Ascomycota</taxon>
        <taxon>Pezizomycotina</taxon>
        <taxon>Sordariomycetes</taxon>
        <taxon>Sordariomycetidae</taxon>
        <taxon>Ophiostomatales</taxon>
        <taxon>Ophiostomataceae</taxon>
        <taxon>Sporothrix</taxon>
    </lineage>
</organism>
<keyword evidence="1" id="KW-0175">Coiled coil</keyword>
<dbReference type="Proteomes" id="UP001642405">
    <property type="component" value="Unassembled WGS sequence"/>
</dbReference>
<dbReference type="EMBL" id="CAWUHB010000030">
    <property type="protein sequence ID" value="CAK7224624.1"/>
    <property type="molecule type" value="Genomic_DNA"/>
</dbReference>
<keyword evidence="3" id="KW-1185">Reference proteome</keyword>
<accession>A0ABP0BZX2</accession>
<protein>
    <submittedName>
        <fullName evidence="2">Uncharacterized protein</fullName>
    </submittedName>
</protein>